<dbReference type="InterPro" id="IPR043154">
    <property type="entry name" value="Sec-1-like_dom1"/>
</dbReference>
<proteinExistence type="inferred from homology"/>
<dbReference type="InterPro" id="IPR027482">
    <property type="entry name" value="Sec1-like_dom2"/>
</dbReference>
<name>A0A875S7S9_EENNA</name>
<dbReference type="InterPro" id="IPR001619">
    <property type="entry name" value="Sec1-like"/>
</dbReference>
<dbReference type="SUPFAM" id="SSF56815">
    <property type="entry name" value="Sec1/munc18-like (SM) proteins"/>
    <property type="match status" value="1"/>
</dbReference>
<feature type="region of interest" description="Disordered" evidence="2">
    <location>
        <begin position="665"/>
        <end position="716"/>
    </location>
</feature>
<dbReference type="Gene3D" id="3.40.50.2060">
    <property type="match status" value="1"/>
</dbReference>
<accession>A0A875S7S9</accession>
<protein>
    <submittedName>
        <fullName evidence="3">Uncharacterized protein</fullName>
    </submittedName>
</protein>
<dbReference type="Gene3D" id="3.40.50.1910">
    <property type="match status" value="2"/>
</dbReference>
<dbReference type="KEGG" id="bnn:FOA43_003368"/>
<dbReference type="InterPro" id="IPR043127">
    <property type="entry name" value="Sec-1-like_dom3a"/>
</dbReference>
<organism evidence="3 4">
    <name type="scientific">Eeniella nana</name>
    <name type="common">Yeast</name>
    <name type="synonym">Brettanomyces nanus</name>
    <dbReference type="NCBI Taxonomy" id="13502"/>
    <lineage>
        <taxon>Eukaryota</taxon>
        <taxon>Fungi</taxon>
        <taxon>Dikarya</taxon>
        <taxon>Ascomycota</taxon>
        <taxon>Saccharomycotina</taxon>
        <taxon>Pichiomycetes</taxon>
        <taxon>Pichiales</taxon>
        <taxon>Pichiaceae</taxon>
        <taxon>Brettanomyces</taxon>
    </lineage>
</organism>
<dbReference type="Proteomes" id="UP000662931">
    <property type="component" value="Chromosome 4"/>
</dbReference>
<dbReference type="GeneID" id="62196768"/>
<dbReference type="PANTHER" id="PTHR11679">
    <property type="entry name" value="VESICLE PROTEIN SORTING-ASSOCIATED"/>
    <property type="match status" value="1"/>
</dbReference>
<feature type="region of interest" description="Disordered" evidence="2">
    <location>
        <begin position="619"/>
        <end position="650"/>
    </location>
</feature>
<feature type="compositionally biased region" description="Low complexity" evidence="2">
    <location>
        <begin position="623"/>
        <end position="634"/>
    </location>
</feature>
<dbReference type="PIRSF" id="PIRSF005715">
    <property type="entry name" value="VPS45_Sec1"/>
    <property type="match status" value="1"/>
</dbReference>
<feature type="compositionally biased region" description="Basic residues" evidence="2">
    <location>
        <begin position="700"/>
        <end position="710"/>
    </location>
</feature>
<dbReference type="InterPro" id="IPR036045">
    <property type="entry name" value="Sec1-like_sf"/>
</dbReference>
<gene>
    <name evidence="3" type="ORF">FOA43_003368</name>
</gene>
<evidence type="ECO:0000256" key="2">
    <source>
        <dbReference type="SAM" id="MobiDB-lite"/>
    </source>
</evidence>
<dbReference type="OrthoDB" id="2228at2759"/>
<dbReference type="Gene3D" id="1.25.40.60">
    <property type="match status" value="1"/>
</dbReference>
<dbReference type="AlphaFoldDB" id="A0A875S7S9"/>
<evidence type="ECO:0000313" key="3">
    <source>
        <dbReference type="EMBL" id="QPG75982.1"/>
    </source>
</evidence>
<dbReference type="Gene3D" id="3.90.830.10">
    <property type="entry name" value="Syntaxin Binding Protein 1, Chain A, domain 2"/>
    <property type="match status" value="1"/>
</dbReference>
<feature type="compositionally biased region" description="Polar residues" evidence="2">
    <location>
        <begin position="512"/>
        <end position="534"/>
    </location>
</feature>
<reference evidence="3" key="1">
    <citation type="submission" date="2020-10" db="EMBL/GenBank/DDBJ databases">
        <authorList>
            <person name="Roach M.J.R."/>
        </authorList>
    </citation>
    <scope>NUCLEOTIDE SEQUENCE</scope>
    <source>
        <strain evidence="3">CBS 1945</strain>
    </source>
</reference>
<dbReference type="Pfam" id="PF00995">
    <property type="entry name" value="Sec1"/>
    <property type="match status" value="1"/>
</dbReference>
<feature type="compositionally biased region" description="Basic and acidic residues" evidence="2">
    <location>
        <begin position="682"/>
        <end position="699"/>
    </location>
</feature>
<keyword evidence="4" id="KW-1185">Reference proteome</keyword>
<dbReference type="RefSeq" id="XP_038779547.1">
    <property type="nucleotide sequence ID" value="XM_038923619.1"/>
</dbReference>
<feature type="region of interest" description="Disordered" evidence="2">
    <location>
        <begin position="512"/>
        <end position="537"/>
    </location>
</feature>
<evidence type="ECO:0000313" key="4">
    <source>
        <dbReference type="Proteomes" id="UP000662931"/>
    </source>
</evidence>
<dbReference type="GO" id="GO:0016192">
    <property type="term" value="P:vesicle-mediated transport"/>
    <property type="evidence" value="ECO:0007669"/>
    <property type="project" value="InterPro"/>
</dbReference>
<dbReference type="EMBL" id="CP064815">
    <property type="protein sequence ID" value="QPG75982.1"/>
    <property type="molecule type" value="Genomic_DNA"/>
</dbReference>
<comment type="similarity">
    <text evidence="1">Belongs to the STXBP/unc-18/SEC1 family.</text>
</comment>
<evidence type="ECO:0000256" key="1">
    <source>
        <dbReference type="ARBA" id="ARBA00009884"/>
    </source>
</evidence>
<sequence length="716" mass="82401">MMKGLFKDDILNYVYTFYKIDDEKRSRNRDRAIYILDPVSRYSIECLLADFSRGTRYKDTVVCFLPGLSPTNYKRLRQNKFLEEATVGGKFATIDYLSLQPVEHRVYVTGCTYSVPVYYNFQHLGRDLVQYQLDKSVDSMISLCVLTNEYPIVRFYNSPLSKQLAVTFQKKLDEYYRNHPQLAPVNSETVFLITERSMDIFGPFCHYKYYRSQLFDLMDDQVKTVRGDYTYVYDYNIKTGQGVEEKHLVFDTDDPVYSELKDLTVEDYTHKIVHMVNNLKKEDDRYNNLKFTSDLSHAALNQSEHMFNKQLVTGHFQLISKINDKFHEEQLLEAIVFENQCASNLGESKQLHEPVSDDLIKLLANEHLFMGNKIRLLIIYAISRGGLIESDYMKLLHFGMPEKVDSIMTLIKNLQKVGLNLLKPSLSEKRQQINTFFDIKNTQELTDRLIPTFSNIILRLAQNRLPELYNIKLNDDYYYGRKSGSGLDSDLEEDDKTFPYVKGAPVDDMESSMNNLSLGSSKSTLRSQPKWKSTRPSESKLTRQKLLIFCAGGLTQSELSAMISLEPTINKNIFIGTDELYSTWDLLGDIRLINDERSNFSFPLDQKFLVRKPPAFLYENSESRPSGSSSAVHSGSRDAGINRTDAVDASNGTAGINYGAGLNDSNLKTTDHHSHHRHLHNHHQDESTDKDLTPHDEKGKRGKLLRRFKSFGKSSN</sequence>